<reference evidence="2" key="1">
    <citation type="submission" date="2017-11" db="EMBL/GenBank/DDBJ databases">
        <authorList>
            <person name="Lima N.C."/>
            <person name="Parody-Merino A.M."/>
            <person name="Battley P.F."/>
            <person name="Fidler A.E."/>
            <person name="Prosdocimi F."/>
        </authorList>
    </citation>
    <scope>NUCLEOTIDE SEQUENCE [LARGE SCALE GENOMIC DNA]</scope>
</reference>
<proteinExistence type="predicted"/>
<keyword evidence="2" id="KW-1185">Reference proteome</keyword>
<protein>
    <submittedName>
        <fullName evidence="1">Uncharacterized protein</fullName>
    </submittedName>
</protein>
<dbReference type="Proteomes" id="UP000233556">
    <property type="component" value="Unassembled WGS sequence"/>
</dbReference>
<organism evidence="1 2">
    <name type="scientific">Limosa lapponica baueri</name>
    <dbReference type="NCBI Taxonomy" id="1758121"/>
    <lineage>
        <taxon>Eukaryota</taxon>
        <taxon>Metazoa</taxon>
        <taxon>Chordata</taxon>
        <taxon>Craniata</taxon>
        <taxon>Vertebrata</taxon>
        <taxon>Euteleostomi</taxon>
        <taxon>Archelosauria</taxon>
        <taxon>Archosauria</taxon>
        <taxon>Dinosauria</taxon>
        <taxon>Saurischia</taxon>
        <taxon>Theropoda</taxon>
        <taxon>Coelurosauria</taxon>
        <taxon>Aves</taxon>
        <taxon>Neognathae</taxon>
        <taxon>Neoaves</taxon>
        <taxon>Charadriiformes</taxon>
        <taxon>Scolopacidae</taxon>
        <taxon>Limosa</taxon>
    </lineage>
</organism>
<reference evidence="2" key="2">
    <citation type="submission" date="2017-12" db="EMBL/GenBank/DDBJ databases">
        <title>Genome sequence of the Bar-tailed Godwit (Limosa lapponica baueri).</title>
        <authorList>
            <person name="Lima N.C.B."/>
            <person name="Parody-Merino A.M."/>
            <person name="Battley P.F."/>
            <person name="Fidler A.E."/>
            <person name="Prosdocimi F."/>
        </authorList>
    </citation>
    <scope>NUCLEOTIDE SEQUENCE [LARGE SCALE GENOMIC DNA]</scope>
</reference>
<name>A0A2I0TQW8_LIMLA</name>
<dbReference type="AlphaFoldDB" id="A0A2I0TQW8"/>
<accession>A0A2I0TQW8</accession>
<evidence type="ECO:0000313" key="2">
    <source>
        <dbReference type="Proteomes" id="UP000233556"/>
    </source>
</evidence>
<gene>
    <name evidence="1" type="ORF">llap_13502</name>
</gene>
<evidence type="ECO:0000313" key="1">
    <source>
        <dbReference type="EMBL" id="PKU36194.1"/>
    </source>
</evidence>
<sequence length="243" mass="26956">MAAEYVAMMLASLCKCSTAESKFTPVTFALRGAQGGIFNGGCTSGHLSYSRWYNCRLIALHPVFTSHLELPQGGLTPAAIVENKVTPEPGTFKKKQFSVSCNLPIKSKKGFENRALNDCILDENLFCERLWSGREQRLSEPGNADIIDFESLGLENLSSNSATATAGRTWPLALAGRAVGRQRACKIRVQNLDVKPKYLPKRGKDAPRKRVAEHWKRLPRKVVESPSLETFKTLLDKFLCNLL</sequence>
<dbReference type="EMBL" id="KZ507804">
    <property type="protein sequence ID" value="PKU36194.1"/>
    <property type="molecule type" value="Genomic_DNA"/>
</dbReference>